<dbReference type="Proteomes" id="UP001183390">
    <property type="component" value="Unassembled WGS sequence"/>
</dbReference>
<dbReference type="Pfam" id="PF00664">
    <property type="entry name" value="ABC_membrane"/>
    <property type="match status" value="1"/>
</dbReference>
<comment type="caution">
    <text evidence="10">The sequence shown here is derived from an EMBL/GenBank/DDBJ whole genome shotgun (WGS) entry which is preliminary data.</text>
</comment>
<dbReference type="PROSITE" id="PS00211">
    <property type="entry name" value="ABC_TRANSPORTER_1"/>
    <property type="match status" value="1"/>
</dbReference>
<dbReference type="SMART" id="SM00382">
    <property type="entry name" value="AAA"/>
    <property type="match status" value="1"/>
</dbReference>
<feature type="domain" description="ABC transporter" evidence="8">
    <location>
        <begin position="341"/>
        <end position="581"/>
    </location>
</feature>
<keyword evidence="3" id="KW-0547">Nucleotide-binding</keyword>
<keyword evidence="4 10" id="KW-0067">ATP-binding</keyword>
<organism evidence="10 11">
    <name type="scientific">Nocardiopsis lambiniae</name>
    <dbReference type="NCBI Taxonomy" id="3075539"/>
    <lineage>
        <taxon>Bacteria</taxon>
        <taxon>Bacillati</taxon>
        <taxon>Actinomycetota</taxon>
        <taxon>Actinomycetes</taxon>
        <taxon>Streptosporangiales</taxon>
        <taxon>Nocardiopsidaceae</taxon>
        <taxon>Nocardiopsis</taxon>
    </lineage>
</organism>
<dbReference type="PANTHER" id="PTHR24221:SF646">
    <property type="entry name" value="HAEMOLYSIN SECRETION ATP-BINDING PROTEIN"/>
    <property type="match status" value="1"/>
</dbReference>
<evidence type="ECO:0000256" key="2">
    <source>
        <dbReference type="ARBA" id="ARBA00022692"/>
    </source>
</evidence>
<evidence type="ECO:0000256" key="6">
    <source>
        <dbReference type="ARBA" id="ARBA00023136"/>
    </source>
</evidence>
<feature type="domain" description="ABC transmembrane type-1" evidence="9">
    <location>
        <begin position="19"/>
        <end position="300"/>
    </location>
</feature>
<dbReference type="RefSeq" id="WP_311513760.1">
    <property type="nucleotide sequence ID" value="NZ_JAVREP010000020.1"/>
</dbReference>
<evidence type="ECO:0000256" key="4">
    <source>
        <dbReference type="ARBA" id="ARBA00022840"/>
    </source>
</evidence>
<keyword evidence="5 7" id="KW-1133">Transmembrane helix</keyword>
<dbReference type="GO" id="GO:0005524">
    <property type="term" value="F:ATP binding"/>
    <property type="evidence" value="ECO:0007669"/>
    <property type="project" value="UniProtKB-KW"/>
</dbReference>
<name>A0ABU2MF73_9ACTN</name>
<evidence type="ECO:0000313" key="11">
    <source>
        <dbReference type="Proteomes" id="UP001183390"/>
    </source>
</evidence>
<dbReference type="InterPro" id="IPR036640">
    <property type="entry name" value="ABC1_TM_sf"/>
</dbReference>
<gene>
    <name evidence="10" type="ORF">RM479_22590</name>
</gene>
<dbReference type="InterPro" id="IPR027417">
    <property type="entry name" value="P-loop_NTPase"/>
</dbReference>
<dbReference type="Gene3D" id="3.40.50.300">
    <property type="entry name" value="P-loop containing nucleotide triphosphate hydrolases"/>
    <property type="match status" value="1"/>
</dbReference>
<dbReference type="Gene3D" id="1.20.1560.10">
    <property type="entry name" value="ABC transporter type 1, transmembrane domain"/>
    <property type="match status" value="1"/>
</dbReference>
<proteinExistence type="predicted"/>
<evidence type="ECO:0000313" key="10">
    <source>
        <dbReference type="EMBL" id="MDT0331212.1"/>
    </source>
</evidence>
<dbReference type="InterPro" id="IPR003439">
    <property type="entry name" value="ABC_transporter-like_ATP-bd"/>
</dbReference>
<evidence type="ECO:0000256" key="3">
    <source>
        <dbReference type="ARBA" id="ARBA00022741"/>
    </source>
</evidence>
<evidence type="ECO:0000259" key="9">
    <source>
        <dbReference type="PROSITE" id="PS50929"/>
    </source>
</evidence>
<dbReference type="InterPro" id="IPR003593">
    <property type="entry name" value="AAA+_ATPase"/>
</dbReference>
<evidence type="ECO:0000259" key="8">
    <source>
        <dbReference type="PROSITE" id="PS50893"/>
    </source>
</evidence>
<sequence length="590" mass="61904">MYLNSGIRPFLLPVRGRVAATTLSAVAAAAFSIGVAFGLADVTGALLRWEEGGASAVAAALAATTACAVGRGLCLWLRDQLAMSTAARVKRAVRARVMGRIYELGPGHTWSGGRGGVQSTAVDGVEHLQGYIGFYLPQLLVSWIVPAGLLVVLTLVAPTVAVLVLVCVLLVPFAQRLWRLVLRDRARDHWDRYEAFADRIGDTVRGLPTLVALGAQDRRRAHLAASAEELREATTANMRASLGVSAVMSAAMAVGTAGATLTAAFEAARGTLPLESVLLVLFLSAECFRPQQELSGYWHEGFYGIAAIGAITRLLDTPPPVRDRGPEAPEGVPDTAPAVTFEHVDLTFPGAAEPALRDVSFTVPAGATLAVVGASGAGKTTLGRLLLRDMDPDSGRILFDDRDLTDLPLTGLRRRTARVAQDVVLLSGTIRENIAFAAGPEGEGGTGPRRERVASAIARARVDDVAAHLDAGLDSPVGEGGRLLSGGQRQRVALARALAADARLLLLDEATSALDAENEALITEVLRAERGTRTMVVIAHRLSTVAHADLVLVLEHGRVAEFGPPAGLAAAGGRWAQLVAAQRVGIGDTR</sequence>
<feature type="transmembrane region" description="Helical" evidence="7">
    <location>
        <begin position="52"/>
        <end position="73"/>
    </location>
</feature>
<dbReference type="InterPro" id="IPR039421">
    <property type="entry name" value="Type_1_exporter"/>
</dbReference>
<keyword evidence="2 7" id="KW-0812">Transmembrane</keyword>
<dbReference type="PROSITE" id="PS50893">
    <property type="entry name" value="ABC_TRANSPORTER_2"/>
    <property type="match status" value="1"/>
</dbReference>
<comment type="subcellular location">
    <subcellularLocation>
        <location evidence="1">Cell membrane</location>
        <topology evidence="1">Multi-pass membrane protein</topology>
    </subcellularLocation>
</comment>
<reference evidence="11" key="1">
    <citation type="submission" date="2023-07" db="EMBL/GenBank/DDBJ databases">
        <title>30 novel species of actinomycetes from the DSMZ collection.</title>
        <authorList>
            <person name="Nouioui I."/>
        </authorList>
    </citation>
    <scope>NUCLEOTIDE SEQUENCE [LARGE SCALE GENOMIC DNA]</scope>
    <source>
        <strain evidence="11">DSM 44743</strain>
    </source>
</reference>
<dbReference type="InterPro" id="IPR011527">
    <property type="entry name" value="ABC1_TM_dom"/>
</dbReference>
<dbReference type="PANTHER" id="PTHR24221">
    <property type="entry name" value="ATP-BINDING CASSETTE SUB-FAMILY B"/>
    <property type="match status" value="1"/>
</dbReference>
<evidence type="ECO:0000256" key="7">
    <source>
        <dbReference type="SAM" id="Phobius"/>
    </source>
</evidence>
<feature type="transmembrane region" description="Helical" evidence="7">
    <location>
        <begin position="143"/>
        <end position="173"/>
    </location>
</feature>
<evidence type="ECO:0000256" key="5">
    <source>
        <dbReference type="ARBA" id="ARBA00022989"/>
    </source>
</evidence>
<evidence type="ECO:0000256" key="1">
    <source>
        <dbReference type="ARBA" id="ARBA00004651"/>
    </source>
</evidence>
<accession>A0ABU2MF73</accession>
<keyword evidence="11" id="KW-1185">Reference proteome</keyword>
<keyword evidence="6 7" id="KW-0472">Membrane</keyword>
<dbReference type="EMBL" id="JAVREP010000020">
    <property type="protein sequence ID" value="MDT0331212.1"/>
    <property type="molecule type" value="Genomic_DNA"/>
</dbReference>
<dbReference type="SUPFAM" id="SSF90123">
    <property type="entry name" value="ABC transporter transmembrane region"/>
    <property type="match status" value="1"/>
</dbReference>
<dbReference type="Pfam" id="PF00005">
    <property type="entry name" value="ABC_tran"/>
    <property type="match status" value="1"/>
</dbReference>
<dbReference type="PROSITE" id="PS50929">
    <property type="entry name" value="ABC_TM1F"/>
    <property type="match status" value="1"/>
</dbReference>
<protein>
    <submittedName>
        <fullName evidence="10">ABC transporter ATP-binding protein</fullName>
    </submittedName>
</protein>
<dbReference type="SUPFAM" id="SSF52540">
    <property type="entry name" value="P-loop containing nucleoside triphosphate hydrolases"/>
    <property type="match status" value="1"/>
</dbReference>
<feature type="transmembrane region" description="Helical" evidence="7">
    <location>
        <begin position="20"/>
        <end position="40"/>
    </location>
</feature>
<dbReference type="InterPro" id="IPR017871">
    <property type="entry name" value="ABC_transporter-like_CS"/>
</dbReference>